<name>A0A9P4NTT6_9PEZI</name>
<dbReference type="EMBL" id="MU007034">
    <property type="protein sequence ID" value="KAF2431096.1"/>
    <property type="molecule type" value="Genomic_DNA"/>
</dbReference>
<reference evidence="1" key="1">
    <citation type="journal article" date="2020" name="Stud. Mycol.">
        <title>101 Dothideomycetes genomes: a test case for predicting lifestyles and emergence of pathogens.</title>
        <authorList>
            <person name="Haridas S."/>
            <person name="Albert R."/>
            <person name="Binder M."/>
            <person name="Bloem J."/>
            <person name="Labutti K."/>
            <person name="Salamov A."/>
            <person name="Andreopoulos B."/>
            <person name="Baker S."/>
            <person name="Barry K."/>
            <person name="Bills G."/>
            <person name="Bluhm B."/>
            <person name="Cannon C."/>
            <person name="Castanera R."/>
            <person name="Culley D."/>
            <person name="Daum C."/>
            <person name="Ezra D."/>
            <person name="Gonzalez J."/>
            <person name="Henrissat B."/>
            <person name="Kuo A."/>
            <person name="Liang C."/>
            <person name="Lipzen A."/>
            <person name="Lutzoni F."/>
            <person name="Magnuson J."/>
            <person name="Mondo S."/>
            <person name="Nolan M."/>
            <person name="Ohm R."/>
            <person name="Pangilinan J."/>
            <person name="Park H.-J."/>
            <person name="Ramirez L."/>
            <person name="Alfaro M."/>
            <person name="Sun H."/>
            <person name="Tritt A."/>
            <person name="Yoshinaga Y."/>
            <person name="Zwiers L.-H."/>
            <person name="Turgeon B."/>
            <person name="Goodwin S."/>
            <person name="Spatafora J."/>
            <person name="Crous P."/>
            <person name="Grigoriev I."/>
        </authorList>
    </citation>
    <scope>NUCLEOTIDE SEQUENCE</scope>
    <source>
        <strain evidence="1">CBS 130266</strain>
    </source>
</reference>
<comment type="caution">
    <text evidence="1">The sequence shown here is derived from an EMBL/GenBank/DDBJ whole genome shotgun (WGS) entry which is preliminary data.</text>
</comment>
<keyword evidence="2" id="KW-1185">Reference proteome</keyword>
<sequence>MTGTRLPHCRREAVHALNLAGTWPQLTFWQRDPNMDIMQNPVVPPCRQNNSLAGSSSLLTETSPFIVQDSYDMRVSKHLYFFRIHPIQNLRKCTRERISMLISSGIGHHHKNIQDTNTSTKFRFINAQYCTSDLQILDLVLFLSSIMEYLGLVLFKASSGRLNRSSSYLNVHSKSVLPHIFRSETSSLHYFGFGLTRSSAPRTYLLCLMEAETLITEILR</sequence>
<dbReference type="AlphaFoldDB" id="A0A9P4NTT6"/>
<proteinExistence type="predicted"/>
<dbReference type="Proteomes" id="UP000800235">
    <property type="component" value="Unassembled WGS sequence"/>
</dbReference>
<evidence type="ECO:0000313" key="1">
    <source>
        <dbReference type="EMBL" id="KAF2431096.1"/>
    </source>
</evidence>
<organism evidence="1 2">
    <name type="scientific">Tothia fuscella</name>
    <dbReference type="NCBI Taxonomy" id="1048955"/>
    <lineage>
        <taxon>Eukaryota</taxon>
        <taxon>Fungi</taxon>
        <taxon>Dikarya</taxon>
        <taxon>Ascomycota</taxon>
        <taxon>Pezizomycotina</taxon>
        <taxon>Dothideomycetes</taxon>
        <taxon>Pleosporomycetidae</taxon>
        <taxon>Venturiales</taxon>
        <taxon>Cylindrosympodiaceae</taxon>
        <taxon>Tothia</taxon>
    </lineage>
</organism>
<gene>
    <name evidence="1" type="ORF">EJ08DRAFT_649175</name>
</gene>
<protein>
    <submittedName>
        <fullName evidence="1">Uncharacterized protein</fullName>
    </submittedName>
</protein>
<evidence type="ECO:0000313" key="2">
    <source>
        <dbReference type="Proteomes" id="UP000800235"/>
    </source>
</evidence>
<accession>A0A9P4NTT6</accession>